<dbReference type="AlphaFoldDB" id="A0A3M2LVG6"/>
<gene>
    <name evidence="3" type="ORF">EBN88_13720</name>
</gene>
<evidence type="ECO:0008006" key="5">
    <source>
        <dbReference type="Google" id="ProtNLM"/>
    </source>
</evidence>
<dbReference type="RefSeq" id="WP_122184149.1">
    <property type="nucleotide sequence ID" value="NZ_RFFJ01000064.1"/>
</dbReference>
<comment type="caution">
    <text evidence="3">The sequence shown here is derived from an EMBL/GenBank/DDBJ whole genome shotgun (WGS) entry which is preliminary data.</text>
</comment>
<evidence type="ECO:0000313" key="4">
    <source>
        <dbReference type="Proteomes" id="UP000278673"/>
    </source>
</evidence>
<feature type="region of interest" description="Disordered" evidence="1">
    <location>
        <begin position="33"/>
        <end position="59"/>
    </location>
</feature>
<feature type="signal peptide" evidence="2">
    <location>
        <begin position="1"/>
        <end position="34"/>
    </location>
</feature>
<evidence type="ECO:0000256" key="1">
    <source>
        <dbReference type="SAM" id="MobiDB-lite"/>
    </source>
</evidence>
<organism evidence="3 4">
    <name type="scientific">Streptomyces triticirhizae</name>
    <dbReference type="NCBI Taxonomy" id="2483353"/>
    <lineage>
        <taxon>Bacteria</taxon>
        <taxon>Bacillati</taxon>
        <taxon>Actinomycetota</taxon>
        <taxon>Actinomycetes</taxon>
        <taxon>Kitasatosporales</taxon>
        <taxon>Streptomycetaceae</taxon>
        <taxon>Streptomyces</taxon>
    </lineage>
</organism>
<keyword evidence="4" id="KW-1185">Reference proteome</keyword>
<proteinExistence type="predicted"/>
<feature type="chain" id="PRO_5017935959" description="SH3 domain-containing protein" evidence="2">
    <location>
        <begin position="35"/>
        <end position="135"/>
    </location>
</feature>
<evidence type="ECO:0000313" key="3">
    <source>
        <dbReference type="EMBL" id="RMI40005.1"/>
    </source>
</evidence>
<dbReference type="Proteomes" id="UP000278673">
    <property type="component" value="Unassembled WGS sequence"/>
</dbReference>
<keyword evidence="2" id="KW-0732">Signal</keyword>
<protein>
    <recommendedName>
        <fullName evidence="5">SH3 domain-containing protein</fullName>
    </recommendedName>
</protein>
<evidence type="ECO:0000256" key="2">
    <source>
        <dbReference type="SAM" id="SignalP"/>
    </source>
</evidence>
<dbReference type="EMBL" id="RFFJ01000064">
    <property type="protein sequence ID" value="RMI40005.1"/>
    <property type="molecule type" value="Genomic_DNA"/>
</dbReference>
<sequence length="135" mass="14148">MARPLALRTRLATTAALGVATLTLSVLAPQAASAAPAERPTAQQPAAAQPAAGQPSVSAVTGVVHGGHSVWTRVNPFSGKKPWTTIQGESITATRKRWGADGKWWYWVRFNADGLTGHVAGDVTNITHSHLDTCS</sequence>
<feature type="compositionally biased region" description="Low complexity" evidence="1">
    <location>
        <begin position="33"/>
        <end position="55"/>
    </location>
</feature>
<accession>A0A3M2LVG6</accession>
<reference evidence="3 4" key="1">
    <citation type="submission" date="2018-10" db="EMBL/GenBank/DDBJ databases">
        <title>Isolation, diversity and antifungal activity of actinobacteria from wheat.</title>
        <authorList>
            <person name="Han C."/>
        </authorList>
    </citation>
    <scope>NUCLEOTIDE SEQUENCE [LARGE SCALE GENOMIC DNA]</scope>
    <source>
        <strain evidence="3 4">NEAU-YY642</strain>
    </source>
</reference>
<name>A0A3M2LVG6_9ACTN</name>